<sequence>MLKFFSSVSELGILGHRMIVNAMVNTQITIGTHDGVFHCDEALGCFLLTRLPDYRDAKIIRTRDPVKLSGCDLVLDVGGVFDAASHRYDHHQRVSECSDLMKSMRLITAFQLQTEYRNVGGKVKALNPTWNSEECPEQDALFSSAMKRVGDEFVSSVKFIAKTLKLSETQIQKAVSERKTTHPSGALMEITDDPVDAWKYFLADFENKLDVEGSIKFIIQKDVGRRCWKITTVPTELPHGGTQRVPFPSAWRGMRDEDFRTISGLKSALNVDFANRSAWCESREGDCDIIRSFNTVEMVFGENYFFADGVLEPCGMLSFFVNG</sequence>
<dbReference type="GO" id="GO:0005737">
    <property type="term" value="C:cytoplasm"/>
    <property type="evidence" value="ECO:0007669"/>
    <property type="project" value="TreeGrafter"/>
</dbReference>
<organism evidence="2">
    <name type="scientific">Notodromas monacha</name>
    <dbReference type="NCBI Taxonomy" id="399045"/>
    <lineage>
        <taxon>Eukaryota</taxon>
        <taxon>Metazoa</taxon>
        <taxon>Ecdysozoa</taxon>
        <taxon>Arthropoda</taxon>
        <taxon>Crustacea</taxon>
        <taxon>Oligostraca</taxon>
        <taxon>Ostracoda</taxon>
        <taxon>Podocopa</taxon>
        <taxon>Podocopida</taxon>
        <taxon>Cypridocopina</taxon>
        <taxon>Cypridoidea</taxon>
        <taxon>Cyprididae</taxon>
        <taxon>Notodromas</taxon>
    </lineage>
</organism>
<evidence type="ECO:0000313" key="2">
    <source>
        <dbReference type="EMBL" id="CAD7279049.1"/>
    </source>
</evidence>
<dbReference type="GO" id="GO:0005634">
    <property type="term" value="C:nucleus"/>
    <property type="evidence" value="ECO:0007669"/>
    <property type="project" value="TreeGrafter"/>
</dbReference>
<evidence type="ECO:0000313" key="3">
    <source>
        <dbReference type="Proteomes" id="UP000678499"/>
    </source>
</evidence>
<gene>
    <name evidence="2" type="ORF">NMOB1V02_LOCUS6733</name>
</gene>
<dbReference type="EMBL" id="CAJPEX010001453">
    <property type="protein sequence ID" value="CAG0919201.1"/>
    <property type="molecule type" value="Genomic_DNA"/>
</dbReference>
<proteinExistence type="inferred from homology"/>
<dbReference type="OrthoDB" id="10265310at2759"/>
<dbReference type="EMBL" id="OA883490">
    <property type="protein sequence ID" value="CAD7279049.1"/>
    <property type="molecule type" value="Genomic_DNA"/>
</dbReference>
<dbReference type="PANTHER" id="PTHR11215">
    <property type="entry name" value="METAL DEPENDENT HYDROLASE - RELATED"/>
    <property type="match status" value="1"/>
</dbReference>
<reference evidence="2" key="1">
    <citation type="submission" date="2020-11" db="EMBL/GenBank/DDBJ databases">
        <authorList>
            <person name="Tran Van P."/>
        </authorList>
    </citation>
    <scope>NUCLEOTIDE SEQUENCE</scope>
</reference>
<name>A0A7R9BR02_9CRUS</name>
<comment type="similarity">
    <text evidence="1">Belongs to the MYG1 family.</text>
</comment>
<evidence type="ECO:0000256" key="1">
    <source>
        <dbReference type="ARBA" id="ARBA00010105"/>
    </source>
</evidence>
<dbReference type="InterPro" id="IPR003226">
    <property type="entry name" value="MYG1_exonuclease"/>
</dbReference>
<dbReference type="AlphaFoldDB" id="A0A7R9BR02"/>
<dbReference type="Pfam" id="PF03690">
    <property type="entry name" value="MYG1_exonuc"/>
    <property type="match status" value="2"/>
</dbReference>
<dbReference type="Proteomes" id="UP000678499">
    <property type="component" value="Unassembled WGS sequence"/>
</dbReference>
<protein>
    <submittedName>
        <fullName evidence="2">Uncharacterized protein</fullName>
    </submittedName>
</protein>
<dbReference type="PANTHER" id="PTHR11215:SF1">
    <property type="entry name" value="MYG1 EXONUCLEASE"/>
    <property type="match status" value="1"/>
</dbReference>
<keyword evidence="3" id="KW-1185">Reference proteome</keyword>
<accession>A0A7R9BR02</accession>